<dbReference type="OrthoDB" id="10515151at2759"/>
<keyword evidence="2" id="KW-1185">Reference proteome</keyword>
<organism evidence="1 2">
    <name type="scientific">Armillaria gallica</name>
    <name type="common">Bulbous honey fungus</name>
    <name type="synonym">Armillaria bulbosa</name>
    <dbReference type="NCBI Taxonomy" id="47427"/>
    <lineage>
        <taxon>Eukaryota</taxon>
        <taxon>Fungi</taxon>
        <taxon>Dikarya</taxon>
        <taxon>Basidiomycota</taxon>
        <taxon>Agaricomycotina</taxon>
        <taxon>Agaricomycetes</taxon>
        <taxon>Agaricomycetidae</taxon>
        <taxon>Agaricales</taxon>
        <taxon>Marasmiineae</taxon>
        <taxon>Physalacriaceae</taxon>
        <taxon>Armillaria</taxon>
    </lineage>
</organism>
<gene>
    <name evidence="1" type="ORF">ARMGADRAFT_1037021</name>
</gene>
<evidence type="ECO:0000313" key="2">
    <source>
        <dbReference type="Proteomes" id="UP000217790"/>
    </source>
</evidence>
<dbReference type="Proteomes" id="UP000217790">
    <property type="component" value="Unassembled WGS sequence"/>
</dbReference>
<reference evidence="2" key="1">
    <citation type="journal article" date="2017" name="Nat. Ecol. Evol.">
        <title>Genome expansion and lineage-specific genetic innovations in the forest pathogenic fungi Armillaria.</title>
        <authorList>
            <person name="Sipos G."/>
            <person name="Prasanna A.N."/>
            <person name="Walter M.C."/>
            <person name="O'Connor E."/>
            <person name="Balint B."/>
            <person name="Krizsan K."/>
            <person name="Kiss B."/>
            <person name="Hess J."/>
            <person name="Varga T."/>
            <person name="Slot J."/>
            <person name="Riley R."/>
            <person name="Boka B."/>
            <person name="Rigling D."/>
            <person name="Barry K."/>
            <person name="Lee J."/>
            <person name="Mihaltcheva S."/>
            <person name="LaButti K."/>
            <person name="Lipzen A."/>
            <person name="Waldron R."/>
            <person name="Moloney N.M."/>
            <person name="Sperisen C."/>
            <person name="Kredics L."/>
            <person name="Vagvoelgyi C."/>
            <person name="Patrignani A."/>
            <person name="Fitzpatrick D."/>
            <person name="Nagy I."/>
            <person name="Doyle S."/>
            <person name="Anderson J.B."/>
            <person name="Grigoriev I.V."/>
            <person name="Gueldener U."/>
            <person name="Muensterkoetter M."/>
            <person name="Nagy L.G."/>
        </authorList>
    </citation>
    <scope>NUCLEOTIDE SEQUENCE [LARGE SCALE GENOMIC DNA]</scope>
    <source>
        <strain evidence="2">Ar21-2</strain>
    </source>
</reference>
<name>A0A2H3D884_ARMGA</name>
<accession>A0A2H3D884</accession>
<dbReference type="InParanoid" id="A0A2H3D884"/>
<dbReference type="AlphaFoldDB" id="A0A2H3D884"/>
<sequence length="325" mass="36163">MSPSIDKLNPQGEDTQVKGCCSRNSEADESCVCKAGSLPANVSKYVLICSNGPHDRSGWFGLISDMMDQFDNQPTFVVHSKRKIKCWPGPLVSSIILVDLRLYIFAGGQRQTLLAPDYHPLPFMSDDNDDDEEEFKTPVKAEGSISTSSCKTFPPLTTKLLLSLDGLMTPKQKNLDDYHRNIYLQQPHPNNTLDDLSTTPKRKHIPAPFPFMWTPKKETDTPSNPMSDDNGFFGDVLEVSLSSKTIKQLKKHSEGFTKCHQSRCSHTKGKWVASQDVKACYLNGEGIMTEDFMAINAKCFGCGLFYFSKHCGSGHTCPPPIVIED</sequence>
<protein>
    <submittedName>
        <fullName evidence="1">Uncharacterized protein</fullName>
    </submittedName>
</protein>
<evidence type="ECO:0000313" key="1">
    <source>
        <dbReference type="EMBL" id="PBK84523.1"/>
    </source>
</evidence>
<dbReference type="EMBL" id="KZ293697">
    <property type="protein sequence ID" value="PBK84523.1"/>
    <property type="molecule type" value="Genomic_DNA"/>
</dbReference>
<proteinExistence type="predicted"/>